<evidence type="ECO:0000256" key="1">
    <source>
        <dbReference type="SAM" id="Coils"/>
    </source>
</evidence>
<dbReference type="RefSeq" id="WP_379926074.1">
    <property type="nucleotide sequence ID" value="NZ_JBHTJI010000001.1"/>
</dbReference>
<accession>A0ABW3JKQ1</accession>
<proteinExistence type="predicted"/>
<keyword evidence="1" id="KW-0175">Coiled coil</keyword>
<comment type="caution">
    <text evidence="2">The sequence shown here is derived from an EMBL/GenBank/DDBJ whole genome shotgun (WGS) entry which is preliminary data.</text>
</comment>
<dbReference type="Proteomes" id="UP001597061">
    <property type="component" value="Unassembled WGS sequence"/>
</dbReference>
<dbReference type="EMBL" id="JBHTJI010000001">
    <property type="protein sequence ID" value="MFD0990479.1"/>
    <property type="molecule type" value="Genomic_DNA"/>
</dbReference>
<feature type="coiled-coil region" evidence="1">
    <location>
        <begin position="119"/>
        <end position="154"/>
    </location>
</feature>
<organism evidence="2 3">
    <name type="scientific">Mariniflexile jejuense</name>
    <dbReference type="NCBI Taxonomy" id="1173582"/>
    <lineage>
        <taxon>Bacteria</taxon>
        <taxon>Pseudomonadati</taxon>
        <taxon>Bacteroidota</taxon>
        <taxon>Flavobacteriia</taxon>
        <taxon>Flavobacteriales</taxon>
        <taxon>Flavobacteriaceae</taxon>
        <taxon>Mariniflexile</taxon>
    </lineage>
</organism>
<evidence type="ECO:0000313" key="2">
    <source>
        <dbReference type="EMBL" id="MFD0990479.1"/>
    </source>
</evidence>
<evidence type="ECO:0000313" key="3">
    <source>
        <dbReference type="Proteomes" id="UP001597061"/>
    </source>
</evidence>
<keyword evidence="3" id="KW-1185">Reference proteome</keyword>
<reference evidence="3" key="1">
    <citation type="journal article" date="2019" name="Int. J. Syst. Evol. Microbiol.">
        <title>The Global Catalogue of Microorganisms (GCM) 10K type strain sequencing project: providing services to taxonomists for standard genome sequencing and annotation.</title>
        <authorList>
            <consortium name="The Broad Institute Genomics Platform"/>
            <consortium name="The Broad Institute Genome Sequencing Center for Infectious Disease"/>
            <person name="Wu L."/>
            <person name="Ma J."/>
        </authorList>
    </citation>
    <scope>NUCLEOTIDE SEQUENCE [LARGE SCALE GENOMIC DNA]</scope>
    <source>
        <strain evidence="3">CCUG 62414</strain>
    </source>
</reference>
<sequence length="229" mass="27173">MVTTSEGVLNITVTPKLVTRALIFMDTFIKLAKQRGHNISFKAHYGTIISVYGIDSIIYLREKNKRIITKNNGSWKETELVPIGELVFKRDDYPRREWSDSKKVKLEAKIPDIMQYFEEQAMQERANDIERELRREEQQRQQKIEEEIKQIRKNEIEKLNQLLEDSTPYRKAVQLRTFITAKRENALRNNNLDASLEDWIEWAYAKADWLDPVTSRKDDILGDYDDYKQ</sequence>
<protein>
    <submittedName>
        <fullName evidence="2">Uncharacterized protein</fullName>
    </submittedName>
</protein>
<gene>
    <name evidence="2" type="ORF">ACFQ1R_10255</name>
</gene>
<name>A0ABW3JKQ1_9FLAO</name>